<evidence type="ECO:0000313" key="1">
    <source>
        <dbReference type="EMBL" id="GBN81995.1"/>
    </source>
</evidence>
<accession>A0A4Y2S404</accession>
<dbReference type="AlphaFoldDB" id="A0A4Y2S404"/>
<keyword evidence="2" id="KW-1185">Reference proteome</keyword>
<reference evidence="1 2" key="1">
    <citation type="journal article" date="2019" name="Sci. Rep.">
        <title>Orb-weaving spider Araneus ventricosus genome elucidates the spidroin gene catalogue.</title>
        <authorList>
            <person name="Kono N."/>
            <person name="Nakamura H."/>
            <person name="Ohtoshi R."/>
            <person name="Moran D.A.P."/>
            <person name="Shinohara A."/>
            <person name="Yoshida Y."/>
            <person name="Fujiwara M."/>
            <person name="Mori M."/>
            <person name="Tomita M."/>
            <person name="Arakawa K."/>
        </authorList>
    </citation>
    <scope>NUCLEOTIDE SEQUENCE [LARGE SCALE GENOMIC DNA]</scope>
</reference>
<dbReference type="EMBL" id="BGPR01019460">
    <property type="protein sequence ID" value="GBN81995.1"/>
    <property type="molecule type" value="Genomic_DNA"/>
</dbReference>
<evidence type="ECO:0000313" key="2">
    <source>
        <dbReference type="Proteomes" id="UP000499080"/>
    </source>
</evidence>
<name>A0A4Y2S404_ARAVE</name>
<organism evidence="1 2">
    <name type="scientific">Araneus ventricosus</name>
    <name type="common">Orbweaver spider</name>
    <name type="synonym">Epeira ventricosa</name>
    <dbReference type="NCBI Taxonomy" id="182803"/>
    <lineage>
        <taxon>Eukaryota</taxon>
        <taxon>Metazoa</taxon>
        <taxon>Ecdysozoa</taxon>
        <taxon>Arthropoda</taxon>
        <taxon>Chelicerata</taxon>
        <taxon>Arachnida</taxon>
        <taxon>Araneae</taxon>
        <taxon>Araneomorphae</taxon>
        <taxon>Entelegynae</taxon>
        <taxon>Araneoidea</taxon>
        <taxon>Araneidae</taxon>
        <taxon>Araneus</taxon>
    </lineage>
</organism>
<comment type="caution">
    <text evidence="1">The sequence shown here is derived from an EMBL/GenBank/DDBJ whole genome shotgun (WGS) entry which is preliminary data.</text>
</comment>
<sequence length="328" mass="37447">MSVSQKVVTHVTTKARCTQYDLSWHTDLRMSVFPVTVCAAVVGKHFRQAEHSPLFHSTFYGTEGKNFRQAEHSAVPLTFYGTREAKLLKRNIHRCSSTFLKHGEGKHSEAEHSPLFHSTFFGTLEGKNFPQAEHSPLIHSFYGTPEGKHFHQADDHTLFTPFYGTRKAKLSSKDIHRFPLQHFLEREGKHFRQAEHSPLFHSTFYGTRQRKLSSAGTFVNFLHVLRTCGKSNTFLSGNSPCSTHFIRTRQTLSGKGTFTAVPLHVLWNTEGKHFRQAEHSPLFHSEFLGTREGKNFRQYEIPMKIGSNRQSCSMNLISIGMEGLKNEI</sequence>
<dbReference type="Proteomes" id="UP000499080">
    <property type="component" value="Unassembled WGS sequence"/>
</dbReference>
<proteinExistence type="predicted"/>
<protein>
    <submittedName>
        <fullName evidence="1">Uncharacterized protein</fullName>
    </submittedName>
</protein>
<gene>
    <name evidence="1" type="ORF">AVEN_15897_1</name>
</gene>